<dbReference type="InterPro" id="IPR007295">
    <property type="entry name" value="DUF402"/>
</dbReference>
<dbReference type="Proteomes" id="UP001151002">
    <property type="component" value="Unassembled WGS sequence"/>
</dbReference>
<sequence length="341" mass="37182">MAGDLVVDLRGRRIETLDDFWDAVAVPCGLPPWFGRNLDAWADTLQAGGISELIDDHDALIIHVDRRGWFSRDNRELHLLKTTFTGHRSRLVIHDPTGAKVVHGPTGGEVVHGSIGGEITEGPADIEVVQGAARGEVVQGPVDGEVVDGPVGGEVMHGPVGSEDIPGPEDVEVILDKYTGRPHRKQMMRRLGQDEHGTWLVAPAGTVVHSVAAGRDFVTPHLTVRLVPVGQWWNAIFFARPSPWDVYCDVVTPPAWPDPGTVVMTDLDLDVQRARDGRVVLLDEDEFQANAEMYAYPADLVTRARATAEHLTAALTARAEPFGTAYQHWLRVADDVVGRPA</sequence>
<keyword evidence="2" id="KW-0378">Hydrolase</keyword>
<evidence type="ECO:0000259" key="3">
    <source>
        <dbReference type="Pfam" id="PF01337"/>
    </source>
</evidence>
<dbReference type="Gene3D" id="2.40.380.10">
    <property type="entry name" value="FomD-like"/>
    <property type="match status" value="1"/>
</dbReference>
<organism evidence="5 6">
    <name type="scientific">Paractinoplanes pyxinae</name>
    <dbReference type="NCBI Taxonomy" id="2997416"/>
    <lineage>
        <taxon>Bacteria</taxon>
        <taxon>Bacillati</taxon>
        <taxon>Actinomycetota</taxon>
        <taxon>Actinomycetes</taxon>
        <taxon>Micromonosporales</taxon>
        <taxon>Micromonosporaceae</taxon>
        <taxon>Paractinoplanes</taxon>
    </lineage>
</organism>
<dbReference type="Gene3D" id="3.30.370.10">
    <property type="entry name" value="Barstar-like"/>
    <property type="match status" value="1"/>
</dbReference>
<dbReference type="PANTHER" id="PTHR39159">
    <property type="match status" value="1"/>
</dbReference>
<dbReference type="SUPFAM" id="SSF52038">
    <property type="entry name" value="Barstar-related"/>
    <property type="match status" value="1"/>
</dbReference>
<proteinExistence type="inferred from homology"/>
<dbReference type="EMBL" id="JAPNTZ010000003">
    <property type="protein sequence ID" value="MCY1138266.1"/>
    <property type="molecule type" value="Genomic_DNA"/>
</dbReference>
<reference evidence="5" key="1">
    <citation type="submission" date="2022-11" db="EMBL/GenBank/DDBJ databases">
        <authorList>
            <person name="Somphong A."/>
            <person name="Phongsopitanun W."/>
        </authorList>
    </citation>
    <scope>NUCLEOTIDE SEQUENCE</scope>
    <source>
        <strain evidence="5">Pm04-4</strain>
    </source>
</reference>
<comment type="similarity">
    <text evidence="1">Belongs to the barstar family.</text>
</comment>
<feature type="domain" description="Barstar (barnase inhibitor)" evidence="3">
    <location>
        <begin position="6"/>
        <end position="72"/>
    </location>
</feature>
<dbReference type="Pfam" id="PF01337">
    <property type="entry name" value="Barstar"/>
    <property type="match status" value="1"/>
</dbReference>
<comment type="caution">
    <text evidence="5">The sequence shown here is derived from an EMBL/GenBank/DDBJ whole genome shotgun (WGS) entry which is preliminary data.</text>
</comment>
<keyword evidence="6" id="KW-1185">Reference proteome</keyword>
<name>A0ABT4AVK6_9ACTN</name>
<evidence type="ECO:0000313" key="5">
    <source>
        <dbReference type="EMBL" id="MCY1138266.1"/>
    </source>
</evidence>
<gene>
    <name evidence="5" type="ORF">OWR29_09675</name>
</gene>
<dbReference type="InterPro" id="IPR035905">
    <property type="entry name" value="Barstar-like_sf"/>
</dbReference>
<evidence type="ECO:0000256" key="2">
    <source>
        <dbReference type="ARBA" id="ARBA00022801"/>
    </source>
</evidence>
<evidence type="ECO:0000259" key="4">
    <source>
        <dbReference type="Pfam" id="PF04167"/>
    </source>
</evidence>
<dbReference type="Pfam" id="PF04167">
    <property type="entry name" value="DUF402"/>
    <property type="match status" value="1"/>
</dbReference>
<accession>A0ABT4AVK6</accession>
<feature type="domain" description="DUF402" evidence="4">
    <location>
        <begin position="187"/>
        <end position="318"/>
    </location>
</feature>
<dbReference type="InterPro" id="IPR000468">
    <property type="entry name" value="Barstar"/>
</dbReference>
<dbReference type="InterPro" id="IPR050212">
    <property type="entry name" value="Ntdp-like"/>
</dbReference>
<evidence type="ECO:0000256" key="1">
    <source>
        <dbReference type="ARBA" id="ARBA00006845"/>
    </source>
</evidence>
<protein>
    <submittedName>
        <fullName evidence="5">DUF402 domain-containing protein</fullName>
    </submittedName>
</protein>
<dbReference type="RefSeq" id="WP_267562241.1">
    <property type="nucleotide sequence ID" value="NZ_JAPNTZ010000003.1"/>
</dbReference>
<evidence type="ECO:0000313" key="6">
    <source>
        <dbReference type="Proteomes" id="UP001151002"/>
    </source>
</evidence>
<dbReference type="SUPFAM" id="SSF159234">
    <property type="entry name" value="FomD-like"/>
    <property type="match status" value="1"/>
</dbReference>
<dbReference type="InterPro" id="IPR035930">
    <property type="entry name" value="FomD-like_sf"/>
</dbReference>
<dbReference type="PANTHER" id="PTHR39159:SF1">
    <property type="entry name" value="UPF0374 PROTEIN YGAC"/>
    <property type="match status" value="1"/>
</dbReference>